<evidence type="ECO:0000256" key="4">
    <source>
        <dbReference type="ARBA" id="ARBA00022679"/>
    </source>
</evidence>
<keyword evidence="4 9" id="KW-0808">Transferase</keyword>
<name>A0A0H4P6I6_9BACT</name>
<proteinExistence type="inferred from homology"/>
<dbReference type="PIRSF" id="PIRSF016636">
    <property type="entry name" value="AlgI_DltB"/>
    <property type="match status" value="1"/>
</dbReference>
<evidence type="ECO:0000256" key="7">
    <source>
        <dbReference type="ARBA" id="ARBA00023136"/>
    </source>
</evidence>
<dbReference type="EMBL" id="CP012040">
    <property type="protein sequence ID" value="AKP50046.1"/>
    <property type="molecule type" value="Genomic_DNA"/>
</dbReference>
<evidence type="ECO:0000256" key="2">
    <source>
        <dbReference type="ARBA" id="ARBA00010323"/>
    </source>
</evidence>
<dbReference type="STRING" id="320787.CA2015_0579"/>
<reference evidence="11 12" key="1">
    <citation type="submission" date="2015-07" db="EMBL/GenBank/DDBJ databases">
        <authorList>
            <person name="Kim K.M."/>
        </authorList>
    </citation>
    <scope>NUCLEOTIDE SEQUENCE [LARGE SCALE GENOMIC DNA]</scope>
    <source>
        <strain evidence="11 12">KCTC 12363</strain>
    </source>
</reference>
<feature type="transmembrane region" description="Helical" evidence="10">
    <location>
        <begin position="77"/>
        <end position="99"/>
    </location>
</feature>
<dbReference type="GO" id="GO:0042121">
    <property type="term" value="P:alginic acid biosynthetic process"/>
    <property type="evidence" value="ECO:0007669"/>
    <property type="project" value="InterPro"/>
</dbReference>
<feature type="transmembrane region" description="Helical" evidence="10">
    <location>
        <begin position="144"/>
        <end position="164"/>
    </location>
</feature>
<gene>
    <name evidence="11" type="ORF">CA2015_0579</name>
</gene>
<dbReference type="AlphaFoldDB" id="A0A0H4P6I6"/>
<feature type="transmembrane region" description="Helical" evidence="10">
    <location>
        <begin position="317"/>
        <end position="338"/>
    </location>
</feature>
<sequence>MLFNSFEFLLGFLPITLFVFYFFGPRLKSPFTGLWLLICSLFFYGWWNPAYLFLIFFSIAFNYLISKRIYPGQKKTLIFGITINLLGIVFFKYTDFIIYNLNFVPDLSLGYLNLVLPLGISFYTFQQIAYLVDSYKGTKKEKDLFSYGLFVSFFPQLIAGPIVHHTEMMGQFRNPLLTKLNYDNLSRGLFVFMMGLAKKIVIADSFAQIANKGYANVSTLGSGEAWASSLAYSMQLYFDFSGYSAMAIGLGLLFNIRLPQNFNSPYKSLSIKEFWRNWHMTLSRFLRDYVYIPLGGNKKGNFRTSVNLMTTFLLGGVWHGAGWTFIFWGFLHGIALVIHREWSKLGMALPKIPALLLTFMFVNITWVFFRADSWSSSLEMLYKMFSKVPGTEGFYLVSNYYDLPVWIAGVVLLFVPNAIEMGRRLKPTLTYLLLNVLLFLLNVIYLNSIVKNDFLYFDF</sequence>
<dbReference type="Proteomes" id="UP000036520">
    <property type="component" value="Chromosome"/>
</dbReference>
<evidence type="ECO:0000256" key="6">
    <source>
        <dbReference type="ARBA" id="ARBA00022989"/>
    </source>
</evidence>
<dbReference type="InterPro" id="IPR004299">
    <property type="entry name" value="MBOAT_fam"/>
</dbReference>
<feature type="transmembrane region" description="Helical" evidence="10">
    <location>
        <begin position="53"/>
        <end position="70"/>
    </location>
</feature>
<keyword evidence="6 10" id="KW-1133">Transmembrane helix</keyword>
<feature type="transmembrane region" description="Helical" evidence="10">
    <location>
        <begin position="236"/>
        <end position="256"/>
    </location>
</feature>
<dbReference type="Pfam" id="PF03062">
    <property type="entry name" value="MBOAT"/>
    <property type="match status" value="1"/>
</dbReference>
<feature type="transmembrane region" description="Helical" evidence="10">
    <location>
        <begin position="6"/>
        <end position="24"/>
    </location>
</feature>
<feature type="transmembrane region" description="Helical" evidence="10">
    <location>
        <begin position="350"/>
        <end position="369"/>
    </location>
</feature>
<evidence type="ECO:0000256" key="9">
    <source>
        <dbReference type="PIRNR" id="PIRNR016636"/>
    </source>
</evidence>
<keyword evidence="12" id="KW-1185">Reference proteome</keyword>
<evidence type="ECO:0000256" key="3">
    <source>
        <dbReference type="ARBA" id="ARBA00022475"/>
    </source>
</evidence>
<keyword evidence="7 9" id="KW-0472">Membrane</keyword>
<evidence type="ECO:0000313" key="11">
    <source>
        <dbReference type="EMBL" id="AKP50046.1"/>
    </source>
</evidence>
<evidence type="ECO:0000256" key="1">
    <source>
        <dbReference type="ARBA" id="ARBA00004651"/>
    </source>
</evidence>
<dbReference type="PATRIC" id="fig|320787.5.peg.655"/>
<dbReference type="OrthoDB" id="9805788at2"/>
<comment type="subcellular location">
    <subcellularLocation>
        <location evidence="1">Cell membrane</location>
        <topology evidence="1">Multi-pass membrane protein</topology>
    </subcellularLocation>
</comment>
<protein>
    <submittedName>
        <fullName evidence="11">Membrane bound O-acyl transferase MBOAT family protein</fullName>
    </submittedName>
</protein>
<evidence type="ECO:0000313" key="12">
    <source>
        <dbReference type="Proteomes" id="UP000036520"/>
    </source>
</evidence>
<organism evidence="11 12">
    <name type="scientific">Cyclobacterium amurskyense</name>
    <dbReference type="NCBI Taxonomy" id="320787"/>
    <lineage>
        <taxon>Bacteria</taxon>
        <taxon>Pseudomonadati</taxon>
        <taxon>Bacteroidota</taxon>
        <taxon>Cytophagia</taxon>
        <taxon>Cytophagales</taxon>
        <taxon>Cyclobacteriaceae</taxon>
        <taxon>Cyclobacterium</taxon>
    </lineage>
</organism>
<evidence type="ECO:0000256" key="10">
    <source>
        <dbReference type="SAM" id="Phobius"/>
    </source>
</evidence>
<dbReference type="InterPro" id="IPR051085">
    <property type="entry name" value="MB_O-acyltransferase"/>
</dbReference>
<dbReference type="PIRSF" id="PIRSF500217">
    <property type="entry name" value="AlgI"/>
    <property type="match status" value="1"/>
</dbReference>
<comment type="similarity">
    <text evidence="2 9">Belongs to the membrane-bound acyltransferase family.</text>
</comment>
<dbReference type="GO" id="GO:0016746">
    <property type="term" value="F:acyltransferase activity"/>
    <property type="evidence" value="ECO:0007669"/>
    <property type="project" value="UniProtKB-KW"/>
</dbReference>
<keyword evidence="3 9" id="KW-1003">Cell membrane</keyword>
<dbReference type="InterPro" id="IPR024194">
    <property type="entry name" value="Ac/AlaTfrase_AlgI/DltB"/>
</dbReference>
<feature type="transmembrane region" description="Helical" evidence="10">
    <location>
        <begin position="431"/>
        <end position="450"/>
    </location>
</feature>
<dbReference type="KEGG" id="camu:CA2015_0579"/>
<evidence type="ECO:0000256" key="5">
    <source>
        <dbReference type="ARBA" id="ARBA00022692"/>
    </source>
</evidence>
<keyword evidence="8 9" id="KW-0012">Acyltransferase</keyword>
<evidence type="ECO:0000256" key="8">
    <source>
        <dbReference type="ARBA" id="ARBA00023315"/>
    </source>
</evidence>
<dbReference type="PANTHER" id="PTHR13285">
    <property type="entry name" value="ACYLTRANSFERASE"/>
    <property type="match status" value="1"/>
</dbReference>
<feature type="transmembrane region" description="Helical" evidence="10">
    <location>
        <begin position="403"/>
        <end position="419"/>
    </location>
</feature>
<dbReference type="InterPro" id="IPR028362">
    <property type="entry name" value="AlgI"/>
</dbReference>
<feature type="transmembrane region" description="Helical" evidence="10">
    <location>
        <begin position="111"/>
        <end position="132"/>
    </location>
</feature>
<dbReference type="GO" id="GO:0005886">
    <property type="term" value="C:plasma membrane"/>
    <property type="evidence" value="ECO:0007669"/>
    <property type="project" value="UniProtKB-SubCell"/>
</dbReference>
<dbReference type="PANTHER" id="PTHR13285:SF23">
    <property type="entry name" value="TEICHOIC ACID D-ALANYLTRANSFERASE"/>
    <property type="match status" value="1"/>
</dbReference>
<keyword evidence="5 10" id="KW-0812">Transmembrane</keyword>
<accession>A0A0H4P6I6</accession>
<feature type="transmembrane region" description="Helical" evidence="10">
    <location>
        <begin position="184"/>
        <end position="202"/>
    </location>
</feature>